<proteinExistence type="predicted"/>
<gene>
    <name evidence="1" type="ORF">GGP41_003860</name>
</gene>
<dbReference type="Proteomes" id="UP000624244">
    <property type="component" value="Unassembled WGS sequence"/>
</dbReference>
<sequence>MLRLADVLAVIRYKTLPSLDMVGLELCLVLRHVCVKQRCNLLVGDCRLPFRSEGLWFKVHTTQRLHGSK</sequence>
<accession>A0A8H5ZEM8</accession>
<comment type="caution">
    <text evidence="1">The sequence shown here is derived from an EMBL/GenBank/DDBJ whole genome shotgun (WGS) entry which is preliminary data.</text>
</comment>
<name>A0A8H5ZEM8_COCSA</name>
<reference evidence="1" key="1">
    <citation type="submission" date="2019-11" db="EMBL/GenBank/DDBJ databases">
        <title>Bipolaris sorokiniana Genome sequencing.</title>
        <authorList>
            <person name="Wang H."/>
        </authorList>
    </citation>
    <scope>NUCLEOTIDE SEQUENCE</scope>
</reference>
<protein>
    <submittedName>
        <fullName evidence="1">Uncharacterized protein</fullName>
    </submittedName>
</protein>
<dbReference type="EMBL" id="WNKQ01000016">
    <property type="protein sequence ID" value="KAF5846493.1"/>
    <property type="molecule type" value="Genomic_DNA"/>
</dbReference>
<evidence type="ECO:0000313" key="1">
    <source>
        <dbReference type="EMBL" id="KAF5846493.1"/>
    </source>
</evidence>
<dbReference type="AlphaFoldDB" id="A0A8H5ZEM8"/>
<evidence type="ECO:0000313" key="2">
    <source>
        <dbReference type="Proteomes" id="UP000624244"/>
    </source>
</evidence>
<organism evidence="1 2">
    <name type="scientific">Cochliobolus sativus</name>
    <name type="common">Common root rot and spot blotch fungus</name>
    <name type="synonym">Bipolaris sorokiniana</name>
    <dbReference type="NCBI Taxonomy" id="45130"/>
    <lineage>
        <taxon>Eukaryota</taxon>
        <taxon>Fungi</taxon>
        <taxon>Dikarya</taxon>
        <taxon>Ascomycota</taxon>
        <taxon>Pezizomycotina</taxon>
        <taxon>Dothideomycetes</taxon>
        <taxon>Pleosporomycetidae</taxon>
        <taxon>Pleosporales</taxon>
        <taxon>Pleosporineae</taxon>
        <taxon>Pleosporaceae</taxon>
        <taxon>Bipolaris</taxon>
    </lineage>
</organism>